<accession>A0A2S6HIK2</accession>
<sequence length="414" mass="47221">MKLVKCAVTVLLGLAAVGSTQADDTTSAHQFNANLRLNYYQVSKELHQHHDIVGATGDVKIESDWSESLTSKAEVRWHNPELDQSVAKPEVLEAFALWRSEQFDVKLGKQIVAWGRADGINPTDNLTPRNYSIQLPFEEDQRSGVSALKVNYFPDTQKTITFYLTPSFQPSKLPQSQARDIYFLDRQPTPTRSRWPFGLKFDMRGDQVDWSLSYFRGFKLLPEWQASDSANTVILHYPKIAVFGADVTVNLGRYGWRAELARVERDEPQTVSGFRSNWMLVTGVDRNFYDNLNVNVQLILQQNGNVADLASIAGSNERNMALVNAIRFNQESARKLGSTMRVGKKWLNDTLETELLVFSYFKPNTSYWRPLLTYSFKDDMKITVGAELYYGKANTYFGSNKPIQGLFTELRYIF</sequence>
<keyword evidence="1" id="KW-0732">Signal</keyword>
<dbReference type="Proteomes" id="UP000240010">
    <property type="component" value="Unassembled WGS sequence"/>
</dbReference>
<gene>
    <name evidence="2" type="ORF">B0F87_102416</name>
</gene>
<dbReference type="EMBL" id="PTIZ01000002">
    <property type="protein sequence ID" value="PPK77304.1"/>
    <property type="molecule type" value="Genomic_DNA"/>
</dbReference>
<organism evidence="2 3">
    <name type="scientific">Methylobacter tundripaludum</name>
    <dbReference type="NCBI Taxonomy" id="173365"/>
    <lineage>
        <taxon>Bacteria</taxon>
        <taxon>Pseudomonadati</taxon>
        <taxon>Pseudomonadota</taxon>
        <taxon>Gammaproteobacteria</taxon>
        <taxon>Methylococcales</taxon>
        <taxon>Methylococcaceae</taxon>
        <taxon>Methylobacter</taxon>
    </lineage>
</organism>
<feature type="chain" id="PRO_5015447591" evidence="1">
    <location>
        <begin position="23"/>
        <end position="414"/>
    </location>
</feature>
<reference evidence="2 3" key="1">
    <citation type="submission" date="2018-02" db="EMBL/GenBank/DDBJ databases">
        <title>Subsurface microbial communities from deep shales in Ohio and West Virginia, USA.</title>
        <authorList>
            <person name="Wrighton K."/>
        </authorList>
    </citation>
    <scope>NUCLEOTIDE SEQUENCE [LARGE SCALE GENOMIC DNA]</scope>
    <source>
        <strain evidence="2 3">OWC-DMM</strain>
    </source>
</reference>
<feature type="signal peptide" evidence="1">
    <location>
        <begin position="1"/>
        <end position="22"/>
    </location>
</feature>
<evidence type="ECO:0000313" key="3">
    <source>
        <dbReference type="Proteomes" id="UP000240010"/>
    </source>
</evidence>
<protein>
    <submittedName>
        <fullName evidence="2">Uncharacterized protein</fullName>
    </submittedName>
</protein>
<comment type="caution">
    <text evidence="2">The sequence shown here is derived from an EMBL/GenBank/DDBJ whole genome shotgun (WGS) entry which is preliminary data.</text>
</comment>
<proteinExistence type="predicted"/>
<evidence type="ECO:0000256" key="1">
    <source>
        <dbReference type="SAM" id="SignalP"/>
    </source>
</evidence>
<evidence type="ECO:0000313" key="2">
    <source>
        <dbReference type="EMBL" id="PPK77304.1"/>
    </source>
</evidence>
<name>A0A2S6HIK2_9GAMM</name>
<dbReference type="AlphaFoldDB" id="A0A2S6HIK2"/>